<keyword evidence="2" id="KW-1185">Reference proteome</keyword>
<dbReference type="Proteomes" id="UP001055072">
    <property type="component" value="Unassembled WGS sequence"/>
</dbReference>
<evidence type="ECO:0000313" key="2">
    <source>
        <dbReference type="Proteomes" id="UP001055072"/>
    </source>
</evidence>
<sequence>MDPYGPGSVPQRRAREDDSYDVDVKRRRTDRSPVDPIRGRELINTREARASNSSNFTPVDSMELSRSRKRQPLPPQSARFREASKKPAPPEPIAPVPGTQYSGVRNQPPHSTRDPPTGPSGRGRNRVDSGIVQAREIDVMELDHLPLSRPPPARIASSVAADKGIGSPSMPPTGPRAMSKISGQPHPLTPPSATQELSWQRPPPPHLRQDIYSAIAGDQQDIPSRSARHSRKVTGSNSTPLGENRRQPPEPPRLDIPTAPVADRYRQLPTPTHLEVERNRYVDDYSKTVSDF</sequence>
<accession>A0ACB8U4H1</accession>
<gene>
    <name evidence="1" type="ORF">BDY19DRAFT_161006</name>
</gene>
<organism evidence="1 2">
    <name type="scientific">Irpex rosettiformis</name>
    <dbReference type="NCBI Taxonomy" id="378272"/>
    <lineage>
        <taxon>Eukaryota</taxon>
        <taxon>Fungi</taxon>
        <taxon>Dikarya</taxon>
        <taxon>Basidiomycota</taxon>
        <taxon>Agaricomycotina</taxon>
        <taxon>Agaricomycetes</taxon>
        <taxon>Polyporales</taxon>
        <taxon>Irpicaceae</taxon>
        <taxon>Irpex</taxon>
    </lineage>
</organism>
<comment type="caution">
    <text evidence="1">The sequence shown here is derived from an EMBL/GenBank/DDBJ whole genome shotgun (WGS) entry which is preliminary data.</text>
</comment>
<dbReference type="EMBL" id="MU274912">
    <property type="protein sequence ID" value="KAI0088989.1"/>
    <property type="molecule type" value="Genomic_DNA"/>
</dbReference>
<proteinExistence type="predicted"/>
<reference evidence="1" key="1">
    <citation type="journal article" date="2021" name="Environ. Microbiol.">
        <title>Gene family expansions and transcriptome signatures uncover fungal adaptations to wood decay.</title>
        <authorList>
            <person name="Hage H."/>
            <person name="Miyauchi S."/>
            <person name="Viragh M."/>
            <person name="Drula E."/>
            <person name="Min B."/>
            <person name="Chaduli D."/>
            <person name="Navarro D."/>
            <person name="Favel A."/>
            <person name="Norest M."/>
            <person name="Lesage-Meessen L."/>
            <person name="Balint B."/>
            <person name="Merenyi Z."/>
            <person name="de Eugenio L."/>
            <person name="Morin E."/>
            <person name="Martinez A.T."/>
            <person name="Baldrian P."/>
            <person name="Stursova M."/>
            <person name="Martinez M.J."/>
            <person name="Novotny C."/>
            <person name="Magnuson J.K."/>
            <person name="Spatafora J.W."/>
            <person name="Maurice S."/>
            <person name="Pangilinan J."/>
            <person name="Andreopoulos W."/>
            <person name="LaButti K."/>
            <person name="Hundley H."/>
            <person name="Na H."/>
            <person name="Kuo A."/>
            <person name="Barry K."/>
            <person name="Lipzen A."/>
            <person name="Henrissat B."/>
            <person name="Riley R."/>
            <person name="Ahrendt S."/>
            <person name="Nagy L.G."/>
            <person name="Grigoriev I.V."/>
            <person name="Martin F."/>
            <person name="Rosso M.N."/>
        </authorList>
    </citation>
    <scope>NUCLEOTIDE SEQUENCE</scope>
    <source>
        <strain evidence="1">CBS 384.51</strain>
    </source>
</reference>
<name>A0ACB8U4H1_9APHY</name>
<protein>
    <submittedName>
        <fullName evidence="1">Uncharacterized protein</fullName>
    </submittedName>
</protein>
<evidence type="ECO:0000313" key="1">
    <source>
        <dbReference type="EMBL" id="KAI0088989.1"/>
    </source>
</evidence>